<dbReference type="InterPro" id="IPR051608">
    <property type="entry name" value="RQC_Subunit_NEMF"/>
</dbReference>
<dbReference type="GO" id="GO:1990112">
    <property type="term" value="C:RQC complex"/>
    <property type="evidence" value="ECO:0007669"/>
    <property type="project" value="TreeGrafter"/>
</dbReference>
<feature type="compositionally biased region" description="Basic and acidic residues" evidence="7">
    <location>
        <begin position="467"/>
        <end position="478"/>
    </location>
</feature>
<feature type="region of interest" description="Disordered" evidence="7">
    <location>
        <begin position="725"/>
        <end position="980"/>
    </location>
</feature>
<evidence type="ECO:0000259" key="9">
    <source>
        <dbReference type="Pfam" id="PF11923"/>
    </source>
</evidence>
<dbReference type="FunFam" id="2.30.310.10:FF:000003">
    <property type="entry name" value="Zinc knuckle domain containing protein"/>
    <property type="match status" value="1"/>
</dbReference>
<dbReference type="AlphaFoldDB" id="A0AAN6EKM5"/>
<proteinExistence type="inferred from homology"/>
<dbReference type="PANTHER" id="PTHR15239">
    <property type="entry name" value="NUCLEAR EXPORT MEDIATOR FACTOR NEMF"/>
    <property type="match status" value="1"/>
</dbReference>
<feature type="compositionally biased region" description="Polar residues" evidence="7">
    <location>
        <begin position="797"/>
        <end position="806"/>
    </location>
</feature>
<dbReference type="Gene3D" id="2.30.310.10">
    <property type="entry name" value="ibrinogen binding protein from staphylococcus aureus domain"/>
    <property type="match status" value="1"/>
</dbReference>
<evidence type="ECO:0000256" key="3">
    <source>
        <dbReference type="ARBA" id="ARBA00022490"/>
    </source>
</evidence>
<reference evidence="10" key="1">
    <citation type="submission" date="2023-01" db="EMBL/GenBank/DDBJ databases">
        <title>Exophiala dermititidis isolated from Cystic Fibrosis Patient.</title>
        <authorList>
            <person name="Kurbessoian T."/>
            <person name="Crocker A."/>
            <person name="Murante D."/>
            <person name="Hogan D.A."/>
            <person name="Stajich J.E."/>
        </authorList>
    </citation>
    <scope>NUCLEOTIDE SEQUENCE</scope>
    <source>
        <strain evidence="10">Ex8</strain>
    </source>
</reference>
<dbReference type="InterPro" id="IPR008532">
    <property type="entry name" value="NFACT_RNA-bd"/>
</dbReference>
<evidence type="ECO:0000256" key="4">
    <source>
        <dbReference type="ARBA" id="ARBA00023054"/>
    </source>
</evidence>
<feature type="compositionally biased region" description="Polar residues" evidence="7">
    <location>
        <begin position="274"/>
        <end position="293"/>
    </location>
</feature>
<accession>A0AAN6EKM5</accession>
<evidence type="ECO:0000256" key="6">
    <source>
        <dbReference type="SAM" id="Coils"/>
    </source>
</evidence>
<dbReference type="GO" id="GO:0005737">
    <property type="term" value="C:cytoplasm"/>
    <property type="evidence" value="ECO:0007669"/>
    <property type="project" value="UniProtKB-SubCell"/>
</dbReference>
<feature type="compositionally biased region" description="Basic residues" evidence="7">
    <location>
        <begin position="880"/>
        <end position="891"/>
    </location>
</feature>
<feature type="region of interest" description="Disordered" evidence="7">
    <location>
        <begin position="442"/>
        <end position="478"/>
    </location>
</feature>
<keyword evidence="4 6" id="KW-0175">Coiled coil</keyword>
<comment type="caution">
    <text evidence="10">The sequence shown here is derived from an EMBL/GenBank/DDBJ whole genome shotgun (WGS) entry which is preliminary data.</text>
</comment>
<evidence type="ECO:0000256" key="5">
    <source>
        <dbReference type="ARBA" id="ARBA00070414"/>
    </source>
</evidence>
<gene>
    <name evidence="10" type="ORF">HRR80_009038</name>
</gene>
<name>A0AAN6EKM5_EXODE</name>
<feature type="compositionally biased region" description="Acidic residues" evidence="7">
    <location>
        <begin position="741"/>
        <end position="754"/>
    </location>
</feature>
<feature type="compositionally biased region" description="Acidic residues" evidence="7">
    <location>
        <begin position="446"/>
        <end position="466"/>
    </location>
</feature>
<dbReference type="EMBL" id="JAJGCB010000030">
    <property type="protein sequence ID" value="KAJ8986913.1"/>
    <property type="molecule type" value="Genomic_DNA"/>
</dbReference>
<feature type="domain" description="NFACT protein C-terminal" evidence="9">
    <location>
        <begin position="993"/>
        <end position="1100"/>
    </location>
</feature>
<comment type="similarity">
    <text evidence="2">Belongs to the NEMF family.</text>
</comment>
<dbReference type="InterPro" id="IPR021846">
    <property type="entry name" value="NFACT-C"/>
</dbReference>
<feature type="compositionally biased region" description="Basic and acidic residues" evidence="7">
    <location>
        <begin position="809"/>
        <end position="821"/>
    </location>
</feature>
<feature type="compositionally biased region" description="Basic and acidic residues" evidence="7">
    <location>
        <begin position="944"/>
        <end position="969"/>
    </location>
</feature>
<keyword evidence="3" id="KW-0963">Cytoplasm</keyword>
<feature type="compositionally biased region" description="Basic and acidic residues" evidence="7">
    <location>
        <begin position="913"/>
        <end position="937"/>
    </location>
</feature>
<dbReference type="PANTHER" id="PTHR15239:SF6">
    <property type="entry name" value="RIBOSOME QUALITY CONTROL COMPLEX SUBUNIT NEMF"/>
    <property type="match status" value="1"/>
</dbReference>
<protein>
    <recommendedName>
        <fullName evidence="5">Ribosome quality control complex subunit 2</fullName>
    </recommendedName>
</protein>
<feature type="region of interest" description="Disordered" evidence="7">
    <location>
        <begin position="274"/>
        <end position="294"/>
    </location>
</feature>
<dbReference type="Pfam" id="PF05670">
    <property type="entry name" value="NFACT-R_1"/>
    <property type="match status" value="1"/>
</dbReference>
<feature type="domain" description="NFACT RNA-binding" evidence="8">
    <location>
        <begin position="554"/>
        <end position="667"/>
    </location>
</feature>
<feature type="coiled-coil region" evidence="6">
    <location>
        <begin position="340"/>
        <end position="371"/>
    </location>
</feature>
<dbReference type="Pfam" id="PF05833">
    <property type="entry name" value="NFACT_N"/>
    <property type="match status" value="1"/>
</dbReference>
<evidence type="ECO:0000259" key="8">
    <source>
        <dbReference type="Pfam" id="PF05670"/>
    </source>
</evidence>
<evidence type="ECO:0000256" key="1">
    <source>
        <dbReference type="ARBA" id="ARBA00004496"/>
    </source>
</evidence>
<feature type="compositionally biased region" description="Acidic residues" evidence="7">
    <location>
        <begin position="822"/>
        <end position="831"/>
    </location>
</feature>
<dbReference type="Proteomes" id="UP001161757">
    <property type="component" value="Unassembled WGS sequence"/>
</dbReference>
<dbReference type="GO" id="GO:0000049">
    <property type="term" value="F:tRNA binding"/>
    <property type="evidence" value="ECO:0007669"/>
    <property type="project" value="TreeGrafter"/>
</dbReference>
<sequence length="1147" mass="125573">MKQRFSSLDVKVIAAELAASLTSLRVSNIYDLSSRIFLFKFAKPGRREQLLVDSGFRCHLTSFSRTAATAPSAFVSRLRKYLKSRRVTNVAQIGTDRVIEITFSEGQYRMFLEFFAAGNIIVTDADLNVLALQRQVSEGDEDVDVKLGGKYILDAKQNFHGIAPVTPERVKETLEKAVQRAKDAKEVGGKKAKRAKGGDDLRKALSFGFPEFSAHLLDHVFNEIGIDAAAKAEDVLNDGQLMEAVMKALNRAKEIFESLGTGQSKGYIIAKIKSPSSEAPQEAEAQTQPSSGRDNLLYEDFHPFRPSQFEGKPDLRILEFDGFNRTVDEFYSSIESQKLESRLTEREEAARKKLQAAKEEQEKRLGALQHVQELHVRKAQAIEANTHRVEEACAAVNGLIGQGMDWVDIGKLIENEQKRGNVVAQMIKLPLKLEENTVTLLLDEPGFNEESEEDEPDETDEEENSDEDTRKKPTKPATDKRLAIDIDLGLSPWANARQYYEQKKNAAVKEKRTLEAATMALKSAERKIEADLKRGLKQEKAALRPARKQFWFEKFLYFISSDGYLVIGGKDAQQNELLYRRYLKRGDVYVHADLQGASSVIVKNNPRTPDAPIPPSTLSQAGALTVCTSSAWDSKAVMGAWWVNAEQVSKTAPSGEYLTTGGFIIRGHKNLLPPSQLLLGFGVLWLISEESKVNHGKHRLERTESMLPGEAEALANDARGLSLEEQEQDLPISEQSRAVPDVEDAADDAEEEEKEDARAAAAPEEDAQSQADEGDADSDDDGEDESRSVAGSEAADSRSNPLQANGTGEEYKESGSEKPEIEVEVDGDGADDANNKSEDESGDDEEEHGGTPAGESSTGVSTPASSTQVPNKPKAPQLTRGKRTKLKRAQKKYADQDEEDRALAMQLLGSAKGQERKQMAEAERAAREAKAQADRERRKAQHAKAAEKERQRLERLEKAATAADGHEGTGAHAGADVDADDKLSREQLEQERRELLDIDRLVPMPEPGDELLAAIPVCAPWSALSRQKYKVKLQPGNVKKGKAIREILGFWTSLATKGPKVVDESNRDKERVWRREVDLLKEWRVEEVVGYVPVKGCRIVQGGGLAGSLGGGAGSGSGGGAGGKGKAGAGGAKGKKGKSGGGKKGGR</sequence>
<dbReference type="Pfam" id="PF11923">
    <property type="entry name" value="NFACT-C"/>
    <property type="match status" value="1"/>
</dbReference>
<feature type="compositionally biased region" description="Acidic residues" evidence="7">
    <location>
        <begin position="763"/>
        <end position="784"/>
    </location>
</feature>
<evidence type="ECO:0000256" key="7">
    <source>
        <dbReference type="SAM" id="MobiDB-lite"/>
    </source>
</evidence>
<evidence type="ECO:0000313" key="11">
    <source>
        <dbReference type="Proteomes" id="UP001161757"/>
    </source>
</evidence>
<evidence type="ECO:0000313" key="10">
    <source>
        <dbReference type="EMBL" id="KAJ8986913.1"/>
    </source>
</evidence>
<evidence type="ECO:0000256" key="2">
    <source>
        <dbReference type="ARBA" id="ARBA00008318"/>
    </source>
</evidence>
<feature type="coiled-coil region" evidence="6">
    <location>
        <begin position="507"/>
        <end position="534"/>
    </location>
</feature>
<dbReference type="GO" id="GO:0043023">
    <property type="term" value="F:ribosomal large subunit binding"/>
    <property type="evidence" value="ECO:0007669"/>
    <property type="project" value="TreeGrafter"/>
</dbReference>
<dbReference type="GO" id="GO:0072344">
    <property type="term" value="P:rescue of stalled ribosome"/>
    <property type="evidence" value="ECO:0007669"/>
    <property type="project" value="TreeGrafter"/>
</dbReference>
<comment type="subcellular location">
    <subcellularLocation>
        <location evidence="1">Cytoplasm</location>
    </subcellularLocation>
</comment>
<feature type="compositionally biased region" description="Gly residues" evidence="7">
    <location>
        <begin position="1110"/>
        <end position="1132"/>
    </location>
</feature>
<organism evidence="10 11">
    <name type="scientific">Exophiala dermatitidis</name>
    <name type="common">Black yeast-like fungus</name>
    <name type="synonym">Wangiella dermatitidis</name>
    <dbReference type="NCBI Taxonomy" id="5970"/>
    <lineage>
        <taxon>Eukaryota</taxon>
        <taxon>Fungi</taxon>
        <taxon>Dikarya</taxon>
        <taxon>Ascomycota</taxon>
        <taxon>Pezizomycotina</taxon>
        <taxon>Eurotiomycetes</taxon>
        <taxon>Chaetothyriomycetidae</taxon>
        <taxon>Chaetothyriales</taxon>
        <taxon>Herpotrichiellaceae</taxon>
        <taxon>Exophiala</taxon>
    </lineage>
</organism>
<dbReference type="GO" id="GO:1990116">
    <property type="term" value="P:ribosome-associated ubiquitin-dependent protein catabolic process"/>
    <property type="evidence" value="ECO:0007669"/>
    <property type="project" value="TreeGrafter"/>
</dbReference>
<feature type="compositionally biased region" description="Polar residues" evidence="7">
    <location>
        <begin position="854"/>
        <end position="870"/>
    </location>
</feature>
<feature type="region of interest" description="Disordered" evidence="7">
    <location>
        <begin position="1110"/>
        <end position="1147"/>
    </location>
</feature>